<dbReference type="AlphaFoldDB" id="A0A0K8VB29"/>
<evidence type="ECO:0000313" key="2">
    <source>
        <dbReference type="EMBL" id="JAI36061.1"/>
    </source>
</evidence>
<feature type="region of interest" description="Disordered" evidence="1">
    <location>
        <begin position="1"/>
        <end position="38"/>
    </location>
</feature>
<protein>
    <submittedName>
        <fullName evidence="2">Nucleic-acid-binding protein from transposon X-element</fullName>
    </submittedName>
</protein>
<sequence>MAPGPPNLGNNRFALLASESHPKRKKPSYTPLNFPDLPQSRKENPKFIIVSASDSTKPISNYSCFAVHKALEAISKEIISISELRAGNLLLLVKNNQIAQRFISTKKLHGVCEIVVKYHDNLNSVKGTIYAPCLNNVSEKEIIENMSNQGVVGVYKFSKTVEGVSQFTGVVLLTFDLFELPDKVDVSWRSAKVKPYYPNPMRCKTCQRLGHTAKHCKNAPVCMSCSLPPHPPPCSRTLCANCSGNHPSSANTCPKYTQTKEILKIKCQNKCSMREALKLYKAQTPSMLNSSFAEAAKEAQKSNKNPTQSSKSLISPPISLNKSPITTSSEISSVNPPQIISSLPNHSPQNNNNQQPNNALVSSFTPLPQTLLHTPFNLESTLANIISQANAYQNKTEAEASMKETADTSIVNLSLNQTTPQHNENNSKEQFMSIDECNY</sequence>
<feature type="region of interest" description="Disordered" evidence="1">
    <location>
        <begin position="418"/>
        <end position="439"/>
    </location>
</feature>
<name>A0A0K8VB29_BACLA</name>
<dbReference type="EMBL" id="GDHF01016253">
    <property type="protein sequence ID" value="JAI36061.1"/>
    <property type="molecule type" value="Transcribed_RNA"/>
</dbReference>
<gene>
    <name evidence="2" type="primary">ORF1_42</name>
    <name evidence="2" type="ORF">c1_g1_i1</name>
</gene>
<feature type="compositionally biased region" description="Polar residues" evidence="1">
    <location>
        <begin position="418"/>
        <end position="430"/>
    </location>
</feature>
<feature type="region of interest" description="Disordered" evidence="1">
    <location>
        <begin position="293"/>
        <end position="361"/>
    </location>
</feature>
<organism evidence="2">
    <name type="scientific">Bactrocera latifrons</name>
    <name type="common">Malaysian fruit fly</name>
    <name type="synonym">Chaetodacus latifrons</name>
    <dbReference type="NCBI Taxonomy" id="174628"/>
    <lineage>
        <taxon>Eukaryota</taxon>
        <taxon>Metazoa</taxon>
        <taxon>Ecdysozoa</taxon>
        <taxon>Arthropoda</taxon>
        <taxon>Hexapoda</taxon>
        <taxon>Insecta</taxon>
        <taxon>Pterygota</taxon>
        <taxon>Neoptera</taxon>
        <taxon>Endopterygota</taxon>
        <taxon>Diptera</taxon>
        <taxon>Brachycera</taxon>
        <taxon>Muscomorpha</taxon>
        <taxon>Tephritoidea</taxon>
        <taxon>Tephritidae</taxon>
        <taxon>Bactrocera</taxon>
        <taxon>Bactrocera</taxon>
    </lineage>
</organism>
<reference evidence="2" key="1">
    <citation type="submission" date="2015-06" db="EMBL/GenBank/DDBJ databases">
        <authorList>
            <person name="Hoefler B.C."/>
            <person name="Straight P.D."/>
        </authorList>
    </citation>
    <scope>NUCLEOTIDE SEQUENCE</scope>
</reference>
<proteinExistence type="predicted"/>
<feature type="compositionally biased region" description="Low complexity" evidence="1">
    <location>
        <begin position="341"/>
        <end position="358"/>
    </location>
</feature>
<feature type="compositionally biased region" description="Low complexity" evidence="1">
    <location>
        <begin position="309"/>
        <end position="320"/>
    </location>
</feature>
<evidence type="ECO:0000256" key="1">
    <source>
        <dbReference type="SAM" id="MobiDB-lite"/>
    </source>
</evidence>
<feature type="compositionally biased region" description="Polar residues" evidence="1">
    <location>
        <begin position="321"/>
        <end position="340"/>
    </location>
</feature>
<accession>A0A0K8VB29</accession>